<evidence type="ECO:0000259" key="11">
    <source>
        <dbReference type="PROSITE" id="PS51050"/>
    </source>
</evidence>
<name>A0A1Y1HM02_KLENI</name>
<dbReference type="SMART" id="SM00391">
    <property type="entry name" value="MBD"/>
    <property type="match status" value="1"/>
</dbReference>
<evidence type="ECO:0000256" key="2">
    <source>
        <dbReference type="ARBA" id="ARBA00022723"/>
    </source>
</evidence>
<dbReference type="GO" id="GO:0008270">
    <property type="term" value="F:zinc ion binding"/>
    <property type="evidence" value="ECO:0007669"/>
    <property type="project" value="UniProtKB-KW"/>
</dbReference>
<accession>A0A1Y1HM02</accession>
<keyword evidence="6" id="KW-0238">DNA-binding</keyword>
<proteinExistence type="predicted"/>
<reference evidence="12 13" key="1">
    <citation type="journal article" date="2014" name="Nat. Commun.">
        <title>Klebsormidium flaccidum genome reveals primary factors for plant terrestrial adaptation.</title>
        <authorList>
            <person name="Hori K."/>
            <person name="Maruyama F."/>
            <person name="Fujisawa T."/>
            <person name="Togashi T."/>
            <person name="Yamamoto N."/>
            <person name="Seo M."/>
            <person name="Sato S."/>
            <person name="Yamada T."/>
            <person name="Mori H."/>
            <person name="Tajima N."/>
            <person name="Moriyama T."/>
            <person name="Ikeuchi M."/>
            <person name="Watanabe M."/>
            <person name="Wada H."/>
            <person name="Kobayashi K."/>
            <person name="Saito M."/>
            <person name="Masuda T."/>
            <person name="Sasaki-Sekimoto Y."/>
            <person name="Mashiguchi K."/>
            <person name="Awai K."/>
            <person name="Shimojima M."/>
            <person name="Masuda S."/>
            <person name="Iwai M."/>
            <person name="Nobusawa T."/>
            <person name="Narise T."/>
            <person name="Kondo S."/>
            <person name="Saito H."/>
            <person name="Sato R."/>
            <person name="Murakawa M."/>
            <person name="Ihara Y."/>
            <person name="Oshima-Yamada Y."/>
            <person name="Ohtaka K."/>
            <person name="Satoh M."/>
            <person name="Sonobe K."/>
            <person name="Ishii M."/>
            <person name="Ohtani R."/>
            <person name="Kanamori-Sato M."/>
            <person name="Honoki R."/>
            <person name="Miyazaki D."/>
            <person name="Mochizuki H."/>
            <person name="Umetsu J."/>
            <person name="Higashi K."/>
            <person name="Shibata D."/>
            <person name="Kamiya Y."/>
            <person name="Sato N."/>
            <person name="Nakamura Y."/>
            <person name="Tabata S."/>
            <person name="Ida S."/>
            <person name="Kurokawa K."/>
            <person name="Ohta H."/>
        </authorList>
    </citation>
    <scope>NUCLEOTIDE SEQUENCE [LARGE SCALE GENOMIC DNA]</scope>
    <source>
        <strain evidence="12 13">NIES-2285</strain>
    </source>
</reference>
<feature type="domain" description="CW-type" evidence="11">
    <location>
        <begin position="27"/>
        <end position="97"/>
    </location>
</feature>
<dbReference type="Gene3D" id="3.30.40.100">
    <property type="match status" value="1"/>
</dbReference>
<organism evidence="12 13">
    <name type="scientific">Klebsormidium nitens</name>
    <name type="common">Green alga</name>
    <name type="synonym">Ulothrix nitens</name>
    <dbReference type="NCBI Taxonomy" id="105231"/>
    <lineage>
        <taxon>Eukaryota</taxon>
        <taxon>Viridiplantae</taxon>
        <taxon>Streptophyta</taxon>
        <taxon>Klebsormidiophyceae</taxon>
        <taxon>Klebsormidiales</taxon>
        <taxon>Klebsormidiaceae</taxon>
        <taxon>Klebsormidium</taxon>
    </lineage>
</organism>
<feature type="compositionally biased region" description="Polar residues" evidence="9">
    <location>
        <begin position="200"/>
        <end position="213"/>
    </location>
</feature>
<evidence type="ECO:0000313" key="13">
    <source>
        <dbReference type="Proteomes" id="UP000054558"/>
    </source>
</evidence>
<dbReference type="OrthoDB" id="10072024at2759"/>
<dbReference type="PANTHER" id="PTHR12396:SF0">
    <property type="entry name" value="METHYL-CPG BINDING DOMAIN PROTEIN-LIKE, ISOFORM C"/>
    <property type="match status" value="1"/>
</dbReference>
<sequence length="256" mass="28011">MEDSSQGAAPNNGASRLHEGEPPAALEDMSPTFKSPPAVCSKLLVQCYECRKWRAVPTAELYEEVREKLTPETPWRCEQARAWRADASCDMPPEWEPGGNLRWAYDKPGLPKTPQGWKRKVVLRGEKEDGSHKGFADVYYYTPENTCIRSLQQLERYLSEHPEQNLSVAAFSFARPSPTLTSGADKKMKQTAHAPKAATKRQSPTASSPYTQPLQPPLKQAHTATTDVASSAAPEATPSLVDTATEESTPASNAGG</sequence>
<dbReference type="InterPro" id="IPR001739">
    <property type="entry name" value="Methyl_CpG_DNA-bd"/>
</dbReference>
<dbReference type="GO" id="GO:0003677">
    <property type="term" value="F:DNA binding"/>
    <property type="evidence" value="ECO:0007669"/>
    <property type="project" value="UniProtKB-KW"/>
</dbReference>
<keyword evidence="7" id="KW-0804">Transcription</keyword>
<dbReference type="PROSITE" id="PS50982">
    <property type="entry name" value="MBD"/>
    <property type="match status" value="1"/>
</dbReference>
<dbReference type="CDD" id="cd00122">
    <property type="entry name" value="MBD"/>
    <property type="match status" value="1"/>
</dbReference>
<keyword evidence="5" id="KW-0805">Transcription regulation</keyword>
<dbReference type="PANTHER" id="PTHR12396">
    <property type="entry name" value="METHYL-CPG BINDING PROTEIN, MBD"/>
    <property type="match status" value="1"/>
</dbReference>
<dbReference type="InterPro" id="IPR011124">
    <property type="entry name" value="Znf_CW"/>
</dbReference>
<evidence type="ECO:0000256" key="5">
    <source>
        <dbReference type="ARBA" id="ARBA00023015"/>
    </source>
</evidence>
<keyword evidence="13" id="KW-1185">Reference proteome</keyword>
<feature type="domain" description="MBD" evidence="10">
    <location>
        <begin position="103"/>
        <end position="178"/>
    </location>
</feature>
<keyword evidence="3" id="KW-0863">Zinc-finger</keyword>
<evidence type="ECO:0000256" key="9">
    <source>
        <dbReference type="SAM" id="MobiDB-lite"/>
    </source>
</evidence>
<keyword evidence="2" id="KW-0479">Metal-binding</keyword>
<dbReference type="OMA" id="NCLKWRV"/>
<dbReference type="STRING" id="105231.A0A1Y1HM02"/>
<evidence type="ECO:0000256" key="6">
    <source>
        <dbReference type="ARBA" id="ARBA00023125"/>
    </source>
</evidence>
<evidence type="ECO:0000256" key="1">
    <source>
        <dbReference type="ARBA" id="ARBA00004123"/>
    </source>
</evidence>
<dbReference type="Pfam" id="PF07496">
    <property type="entry name" value="zf-CW"/>
    <property type="match status" value="1"/>
</dbReference>
<comment type="subcellular location">
    <subcellularLocation>
        <location evidence="1">Nucleus</location>
    </subcellularLocation>
</comment>
<evidence type="ECO:0000259" key="10">
    <source>
        <dbReference type="PROSITE" id="PS50982"/>
    </source>
</evidence>
<keyword evidence="8" id="KW-0539">Nucleus</keyword>
<feature type="region of interest" description="Disordered" evidence="9">
    <location>
        <begin position="179"/>
        <end position="256"/>
    </location>
</feature>
<dbReference type="PROSITE" id="PS51050">
    <property type="entry name" value="ZF_CW"/>
    <property type="match status" value="1"/>
</dbReference>
<feature type="compositionally biased region" description="Polar residues" evidence="9">
    <location>
        <begin position="1"/>
        <end position="14"/>
    </location>
</feature>
<feature type="compositionally biased region" description="Polar residues" evidence="9">
    <location>
        <begin position="240"/>
        <end position="256"/>
    </location>
</feature>
<feature type="region of interest" description="Disordered" evidence="9">
    <location>
        <begin position="1"/>
        <end position="32"/>
    </location>
</feature>
<evidence type="ECO:0000313" key="12">
    <source>
        <dbReference type="EMBL" id="GAQ77646.1"/>
    </source>
</evidence>
<dbReference type="AlphaFoldDB" id="A0A1Y1HM02"/>
<protein>
    <submittedName>
        <fullName evidence="12">Methyl-CPG-binding domain protein</fullName>
    </submittedName>
</protein>
<dbReference type="EMBL" id="DF236951">
    <property type="protein sequence ID" value="GAQ77646.1"/>
    <property type="molecule type" value="Genomic_DNA"/>
</dbReference>
<evidence type="ECO:0000256" key="4">
    <source>
        <dbReference type="ARBA" id="ARBA00022833"/>
    </source>
</evidence>
<keyword evidence="4" id="KW-0862">Zinc</keyword>
<dbReference type="GO" id="GO:0005634">
    <property type="term" value="C:nucleus"/>
    <property type="evidence" value="ECO:0007669"/>
    <property type="project" value="UniProtKB-SubCell"/>
</dbReference>
<dbReference type="Proteomes" id="UP000054558">
    <property type="component" value="Unassembled WGS sequence"/>
</dbReference>
<evidence type="ECO:0000256" key="3">
    <source>
        <dbReference type="ARBA" id="ARBA00022771"/>
    </source>
</evidence>
<gene>
    <name evidence="12" type="ORF">KFL_000020070</name>
</gene>
<evidence type="ECO:0000256" key="7">
    <source>
        <dbReference type="ARBA" id="ARBA00023163"/>
    </source>
</evidence>
<dbReference type="Pfam" id="PF01429">
    <property type="entry name" value="MBD"/>
    <property type="match status" value="1"/>
</dbReference>
<dbReference type="SUPFAM" id="SSF54171">
    <property type="entry name" value="DNA-binding domain"/>
    <property type="match status" value="1"/>
</dbReference>
<dbReference type="Gene3D" id="3.30.890.10">
    <property type="entry name" value="Methyl-cpg-binding Protein 2, Chain A"/>
    <property type="match status" value="1"/>
</dbReference>
<evidence type="ECO:0000256" key="8">
    <source>
        <dbReference type="ARBA" id="ARBA00023242"/>
    </source>
</evidence>
<dbReference type="InterPro" id="IPR016177">
    <property type="entry name" value="DNA-bd_dom_sf"/>
</dbReference>